<gene>
    <name evidence="1" type="ORF">BGL52_10875</name>
    <name evidence="2" type="ORF">RWA16_10655</name>
</gene>
<organism evidence="1 3">
    <name type="scientific">Lacticaseibacillus casei</name>
    <name type="common">Lactobacillus casei</name>
    <dbReference type="NCBI Taxonomy" id="1582"/>
    <lineage>
        <taxon>Bacteria</taxon>
        <taxon>Bacillati</taxon>
        <taxon>Bacillota</taxon>
        <taxon>Bacilli</taxon>
        <taxon>Lactobacillales</taxon>
        <taxon>Lactobacillaceae</taxon>
        <taxon>Lacticaseibacillus</taxon>
    </lineage>
</organism>
<evidence type="ECO:0000313" key="1">
    <source>
        <dbReference type="EMBL" id="ARY92228.1"/>
    </source>
</evidence>
<dbReference type="Proteomes" id="UP001303564">
    <property type="component" value="Chromosome"/>
</dbReference>
<protein>
    <submittedName>
        <fullName evidence="1">Uncharacterized protein</fullName>
    </submittedName>
</protein>
<evidence type="ECO:0000313" key="3">
    <source>
        <dbReference type="Proteomes" id="UP000195609"/>
    </source>
</evidence>
<keyword evidence="4" id="KW-1185">Reference proteome</keyword>
<evidence type="ECO:0000313" key="2">
    <source>
        <dbReference type="EMBL" id="WNX26868.1"/>
    </source>
</evidence>
<dbReference type="EMBL" id="CP136128">
    <property type="protein sequence ID" value="WNX26868.1"/>
    <property type="molecule type" value="Genomic_DNA"/>
</dbReference>
<reference evidence="2 4" key="2">
    <citation type="submission" date="2023-09" db="EMBL/GenBank/DDBJ databases">
        <title>Genomic characteristic of L. casei group strains isolated from clinical sources.</title>
        <authorList>
            <person name="Jarocki P."/>
        </authorList>
    </citation>
    <scope>NUCLEOTIDE SEQUENCE [LARGE SCALE GENOMIC DNA]</scope>
    <source>
        <strain evidence="2 4">LMG 24099</strain>
    </source>
</reference>
<sequence>MGFHVDLKELTEASKIYQAKAFEGLYKNNNLGTKTLVNGAGNLIDKGLSSLGHVFDGFSTSTGHVGV</sequence>
<reference evidence="1 3" key="1">
    <citation type="journal article" date="2017" name="Front. Immunol.">
        <title>Complete Genome Sequence of Lactobacillus casei LC5, a Potential Probiotics for Atopic Dermatitis.</title>
        <authorList>
            <person name="Kang J."/>
            <person name="Chung W.H."/>
            <person name="Lim T.J."/>
            <person name="Whon T.W."/>
            <person name="Lim S."/>
            <person name="Nam Y.D."/>
        </authorList>
    </citation>
    <scope>NUCLEOTIDE SEQUENCE [LARGE SCALE GENOMIC DNA]</scope>
    <source>
        <strain evidence="1 3">LC5</strain>
    </source>
</reference>
<accession>A0AAN1KEW7</accession>
<dbReference type="RefSeq" id="WP_087912660.1">
    <property type="nucleotide sequence ID" value="NZ_CP017065.1"/>
</dbReference>
<evidence type="ECO:0000313" key="4">
    <source>
        <dbReference type="Proteomes" id="UP001303564"/>
    </source>
</evidence>
<proteinExistence type="predicted"/>
<dbReference type="Proteomes" id="UP000195609">
    <property type="component" value="Chromosome"/>
</dbReference>
<name>A0AAN1KEW7_LACCA</name>
<dbReference type="AlphaFoldDB" id="A0AAN1KEW7"/>
<dbReference type="EMBL" id="CP017065">
    <property type="protein sequence ID" value="ARY92228.1"/>
    <property type="molecule type" value="Genomic_DNA"/>
</dbReference>